<dbReference type="EMBL" id="SNRY01000776">
    <property type="protein sequence ID" value="KAA6336605.1"/>
    <property type="molecule type" value="Genomic_DNA"/>
</dbReference>
<name>A0A5J4RTH0_9ZZZZ</name>
<reference evidence="1" key="1">
    <citation type="submission" date="2019-03" db="EMBL/GenBank/DDBJ databases">
        <title>Single cell metagenomics reveals metabolic interactions within the superorganism composed of flagellate Streblomastix strix and complex community of Bacteroidetes bacteria on its surface.</title>
        <authorList>
            <person name="Treitli S.C."/>
            <person name="Kolisko M."/>
            <person name="Husnik F."/>
            <person name="Keeling P."/>
            <person name="Hampl V."/>
        </authorList>
    </citation>
    <scope>NUCLEOTIDE SEQUENCE</scope>
    <source>
        <strain evidence="1">STM</strain>
    </source>
</reference>
<accession>A0A5J4RTH0</accession>
<evidence type="ECO:0000313" key="1">
    <source>
        <dbReference type="EMBL" id="KAA6336605.1"/>
    </source>
</evidence>
<comment type="caution">
    <text evidence="1">The sequence shown here is derived from an EMBL/GenBank/DDBJ whole genome shotgun (WGS) entry which is preliminary data.</text>
</comment>
<dbReference type="AlphaFoldDB" id="A0A5J4RTH0"/>
<organism evidence="1">
    <name type="scientific">termite gut metagenome</name>
    <dbReference type="NCBI Taxonomy" id="433724"/>
    <lineage>
        <taxon>unclassified sequences</taxon>
        <taxon>metagenomes</taxon>
        <taxon>organismal metagenomes</taxon>
    </lineage>
</organism>
<gene>
    <name evidence="1" type="ORF">EZS27_015235</name>
</gene>
<sequence>MKEDKIQTGKRAVIQMLGLTQVHLSTKYRLQAVMEICSRYAQAYTLSPQRKR</sequence>
<protein>
    <submittedName>
        <fullName evidence="1">Uncharacterized protein</fullName>
    </submittedName>
</protein>
<proteinExistence type="predicted"/>